<comment type="caution">
    <text evidence="3">The sequence shown here is derived from an EMBL/GenBank/DDBJ whole genome shotgun (WGS) entry which is preliminary data.</text>
</comment>
<name>A0A4U5JDN0_9EURY</name>
<keyword evidence="4" id="KW-1185">Reference proteome</keyword>
<evidence type="ECO:0000259" key="2">
    <source>
        <dbReference type="Pfam" id="PF23991"/>
    </source>
</evidence>
<dbReference type="EMBL" id="QKNX01000002">
    <property type="protein sequence ID" value="TKR26361.1"/>
    <property type="molecule type" value="Genomic_DNA"/>
</dbReference>
<feature type="domain" description="DUF7310" evidence="2">
    <location>
        <begin position="14"/>
        <end position="79"/>
    </location>
</feature>
<dbReference type="AlphaFoldDB" id="A0A4U5JDN0"/>
<evidence type="ECO:0000256" key="1">
    <source>
        <dbReference type="SAM" id="MobiDB-lite"/>
    </source>
</evidence>
<sequence length="124" mass="13610">MSQNDRGHDRESVARRLAAVERAVSGEEPLERTDRLDELEVRIDELEAAVQALRGYVGSVRAVNEDVERRADRALRTAEAIERNVAPTETVDAASGPASETDAETEGTDGARRSTPLDRLKARL</sequence>
<protein>
    <recommendedName>
        <fullName evidence="2">DUF7310 domain-containing protein</fullName>
    </recommendedName>
</protein>
<feature type="compositionally biased region" description="Basic and acidic residues" evidence="1">
    <location>
        <begin position="109"/>
        <end position="124"/>
    </location>
</feature>
<accession>A0A4U5JDN0</accession>
<dbReference type="InterPro" id="IPR055734">
    <property type="entry name" value="DUF7310"/>
</dbReference>
<proteinExistence type="predicted"/>
<evidence type="ECO:0000313" key="3">
    <source>
        <dbReference type="EMBL" id="TKR26361.1"/>
    </source>
</evidence>
<dbReference type="OrthoDB" id="206571at2157"/>
<dbReference type="Pfam" id="PF23991">
    <property type="entry name" value="DUF7310"/>
    <property type="match status" value="1"/>
</dbReference>
<dbReference type="RefSeq" id="WP_137276277.1">
    <property type="nucleotide sequence ID" value="NZ_QKNX01000002.1"/>
</dbReference>
<reference evidence="3 4" key="1">
    <citation type="submission" date="2019-04" db="EMBL/GenBank/DDBJ databases">
        <title>Natronomonas sp. F20-122 a newhaloarchaeon isolated from a saline saltern of Isla Bacuta, Huelva, Spain.</title>
        <authorList>
            <person name="Duran-Viseras A."/>
            <person name="Sanchez-Porro C."/>
            <person name="Ventosa A."/>
        </authorList>
    </citation>
    <scope>NUCLEOTIDE SEQUENCE [LARGE SCALE GENOMIC DNA]</scope>
    <source>
        <strain evidence="3 4">F20-122</strain>
    </source>
</reference>
<feature type="region of interest" description="Disordered" evidence="1">
    <location>
        <begin position="83"/>
        <end position="124"/>
    </location>
</feature>
<dbReference type="Proteomes" id="UP000308037">
    <property type="component" value="Unassembled WGS sequence"/>
</dbReference>
<organism evidence="3 4">
    <name type="scientific">Natronomonas salsuginis</name>
    <dbReference type="NCBI Taxonomy" id="2217661"/>
    <lineage>
        <taxon>Archaea</taxon>
        <taxon>Methanobacteriati</taxon>
        <taxon>Methanobacteriota</taxon>
        <taxon>Stenosarchaea group</taxon>
        <taxon>Halobacteria</taxon>
        <taxon>Halobacteriales</taxon>
        <taxon>Natronomonadaceae</taxon>
        <taxon>Natronomonas</taxon>
    </lineage>
</organism>
<evidence type="ECO:0000313" key="4">
    <source>
        <dbReference type="Proteomes" id="UP000308037"/>
    </source>
</evidence>
<gene>
    <name evidence="3" type="ORF">DM868_07685</name>
</gene>